<keyword evidence="1" id="KW-0560">Oxidoreductase</keyword>
<dbReference type="InterPro" id="IPR006076">
    <property type="entry name" value="FAD-dep_OxRdtase"/>
</dbReference>
<dbReference type="Proteomes" id="UP000184144">
    <property type="component" value="Unassembled WGS sequence"/>
</dbReference>
<dbReference type="STRING" id="1486859.SAMN05444273_10694"/>
<dbReference type="PANTHER" id="PTHR13847">
    <property type="entry name" value="SARCOSINE DEHYDROGENASE-RELATED"/>
    <property type="match status" value="1"/>
</dbReference>
<dbReference type="GO" id="GO:0005737">
    <property type="term" value="C:cytoplasm"/>
    <property type="evidence" value="ECO:0007669"/>
    <property type="project" value="TreeGrafter"/>
</dbReference>
<dbReference type="Pfam" id="PF01266">
    <property type="entry name" value="DAO"/>
    <property type="match status" value="1"/>
</dbReference>
<dbReference type="PANTHER" id="PTHR13847:SF289">
    <property type="entry name" value="GLYCINE OXIDASE"/>
    <property type="match status" value="1"/>
</dbReference>
<dbReference type="EMBL" id="FQUV01000006">
    <property type="protein sequence ID" value="SHF44739.1"/>
    <property type="molecule type" value="Genomic_DNA"/>
</dbReference>
<evidence type="ECO:0000256" key="1">
    <source>
        <dbReference type="ARBA" id="ARBA00023002"/>
    </source>
</evidence>
<gene>
    <name evidence="3" type="ORF">SAMN05444273_10694</name>
</gene>
<evidence type="ECO:0000259" key="2">
    <source>
        <dbReference type="Pfam" id="PF01266"/>
    </source>
</evidence>
<sequence length="447" mass="48002">MIPKLACYAMGAKDSLPFKSSLWDTKSSKQNGEEMRVIVVGAGIVGVSCAIWLQRSGHDVTIVDKAGPASGTSHGNAGVLAAGAVVPVTTPGLLKRAPGMLLSPNAPLFLKWSYLPKLLPFLARYLGYATDVHVDYYANAMATLLHDSVEQHRSLAAGTGAEAFIGAEDYCFGYATKAAYDADSYGWEKRKAAGYDYEVVDGATYVNYDPIFGTAFETVVRCKNHGRISDPGKYVKALADHFVSQGGSLHICEVKDVEVVDGEISALNTADGDMSADHIVFAMGPWSKAIAHKLGVKVPFESERGYHIELTNPSQMPKSPMMVASGKFVITPMDGRLRAAGVVEFGGLEKGPSRAPFNLLRRQVAELLPNLRYDEVIEWMGHRPAPADSLPLIGANDPSARSFSAFGHQHVGLTGGPKTGRIIADLIDGKKPNIDLAPFDPMKHSAR</sequence>
<dbReference type="Gene3D" id="3.50.50.60">
    <property type="entry name" value="FAD/NAD(P)-binding domain"/>
    <property type="match status" value="2"/>
</dbReference>
<organism evidence="3 4">
    <name type="scientific">Litoreibacter ascidiaceicola</name>
    <dbReference type="NCBI Taxonomy" id="1486859"/>
    <lineage>
        <taxon>Bacteria</taxon>
        <taxon>Pseudomonadati</taxon>
        <taxon>Pseudomonadota</taxon>
        <taxon>Alphaproteobacteria</taxon>
        <taxon>Rhodobacterales</taxon>
        <taxon>Roseobacteraceae</taxon>
        <taxon>Litoreibacter</taxon>
    </lineage>
</organism>
<proteinExistence type="predicted"/>
<evidence type="ECO:0000313" key="4">
    <source>
        <dbReference type="Proteomes" id="UP000184144"/>
    </source>
</evidence>
<dbReference type="SUPFAM" id="SSF54373">
    <property type="entry name" value="FAD-linked reductases, C-terminal domain"/>
    <property type="match status" value="1"/>
</dbReference>
<name>A0A1M5BQF6_9RHOB</name>
<feature type="domain" description="FAD dependent oxidoreductase" evidence="2">
    <location>
        <begin position="36"/>
        <end position="426"/>
    </location>
</feature>
<dbReference type="GO" id="GO:0016491">
    <property type="term" value="F:oxidoreductase activity"/>
    <property type="evidence" value="ECO:0007669"/>
    <property type="project" value="UniProtKB-KW"/>
</dbReference>
<protein>
    <submittedName>
        <fullName evidence="3">D-amino-acid dehydrogenase</fullName>
    </submittedName>
</protein>
<dbReference type="Gene3D" id="3.30.9.10">
    <property type="entry name" value="D-Amino Acid Oxidase, subunit A, domain 2"/>
    <property type="match status" value="1"/>
</dbReference>
<evidence type="ECO:0000313" key="3">
    <source>
        <dbReference type="EMBL" id="SHF44739.1"/>
    </source>
</evidence>
<accession>A0A1M5BQF6</accession>
<dbReference type="AlphaFoldDB" id="A0A1M5BQF6"/>
<keyword evidence="4" id="KW-1185">Reference proteome</keyword>
<dbReference type="SUPFAM" id="SSF51971">
    <property type="entry name" value="Nucleotide-binding domain"/>
    <property type="match status" value="1"/>
</dbReference>
<reference evidence="4" key="1">
    <citation type="submission" date="2016-11" db="EMBL/GenBank/DDBJ databases">
        <authorList>
            <person name="Varghese N."/>
            <person name="Submissions S."/>
        </authorList>
    </citation>
    <scope>NUCLEOTIDE SEQUENCE [LARGE SCALE GENOMIC DNA]</scope>
    <source>
        <strain evidence="4">DSM 100566</strain>
    </source>
</reference>
<dbReference type="InterPro" id="IPR036188">
    <property type="entry name" value="FAD/NAD-bd_sf"/>
</dbReference>